<proteinExistence type="predicted"/>
<keyword evidence="2" id="KW-1185">Reference proteome</keyword>
<dbReference type="Proteomes" id="UP001487740">
    <property type="component" value="Unassembled WGS sequence"/>
</dbReference>
<accession>A0AAW0UQX2</accession>
<protein>
    <submittedName>
        <fullName evidence="1">Uncharacterized protein</fullName>
    </submittedName>
</protein>
<dbReference type="AlphaFoldDB" id="A0AAW0UQX2"/>
<comment type="caution">
    <text evidence="1">The sequence shown here is derived from an EMBL/GenBank/DDBJ whole genome shotgun (WGS) entry which is preliminary data.</text>
</comment>
<gene>
    <name evidence="1" type="ORF">O3P69_002661</name>
</gene>
<evidence type="ECO:0000313" key="2">
    <source>
        <dbReference type="Proteomes" id="UP001487740"/>
    </source>
</evidence>
<reference evidence="1 2" key="1">
    <citation type="submission" date="2023-03" db="EMBL/GenBank/DDBJ databases">
        <title>High-quality genome of Scylla paramamosain provides insights in environmental adaptation.</title>
        <authorList>
            <person name="Zhang L."/>
        </authorList>
    </citation>
    <scope>NUCLEOTIDE SEQUENCE [LARGE SCALE GENOMIC DNA]</scope>
    <source>
        <strain evidence="1">LZ_2023a</strain>
        <tissue evidence="1">Muscle</tissue>
    </source>
</reference>
<sequence length="96" mass="9949">MDCQALWKDQSLPPAVVLELSNPLLLVEIIQITDDDIQCFAGAFIFAASSSSAASCSSPANCCKPASCSTPATCCSTAITITSCPAKLQPKAHISK</sequence>
<evidence type="ECO:0000313" key="1">
    <source>
        <dbReference type="EMBL" id="KAK8401032.1"/>
    </source>
</evidence>
<organism evidence="1 2">
    <name type="scientific">Scylla paramamosain</name>
    <name type="common">Mud crab</name>
    <dbReference type="NCBI Taxonomy" id="85552"/>
    <lineage>
        <taxon>Eukaryota</taxon>
        <taxon>Metazoa</taxon>
        <taxon>Ecdysozoa</taxon>
        <taxon>Arthropoda</taxon>
        <taxon>Crustacea</taxon>
        <taxon>Multicrustacea</taxon>
        <taxon>Malacostraca</taxon>
        <taxon>Eumalacostraca</taxon>
        <taxon>Eucarida</taxon>
        <taxon>Decapoda</taxon>
        <taxon>Pleocyemata</taxon>
        <taxon>Brachyura</taxon>
        <taxon>Eubrachyura</taxon>
        <taxon>Portunoidea</taxon>
        <taxon>Portunidae</taxon>
        <taxon>Portuninae</taxon>
        <taxon>Scylla</taxon>
    </lineage>
</organism>
<name>A0AAW0UQX2_SCYPA</name>
<dbReference type="EMBL" id="JARAKH010000009">
    <property type="protein sequence ID" value="KAK8401032.1"/>
    <property type="molecule type" value="Genomic_DNA"/>
</dbReference>